<dbReference type="InterPro" id="IPR029046">
    <property type="entry name" value="LolA/LolB/LppX"/>
</dbReference>
<organism evidence="2 3">
    <name type="scientific">Pelagimonas phthalicica</name>
    <dbReference type="NCBI Taxonomy" id="1037362"/>
    <lineage>
        <taxon>Bacteria</taxon>
        <taxon>Pseudomonadati</taxon>
        <taxon>Pseudomonadota</taxon>
        <taxon>Alphaproteobacteria</taxon>
        <taxon>Rhodobacterales</taxon>
        <taxon>Roseobacteraceae</taxon>
        <taxon>Pelagimonas</taxon>
    </lineage>
</organism>
<dbReference type="EMBL" id="FXXP01000001">
    <property type="protein sequence ID" value="SMX26878.1"/>
    <property type="molecule type" value="Genomic_DNA"/>
</dbReference>
<proteinExistence type="predicted"/>
<gene>
    <name evidence="2" type="primary">lolA</name>
    <name evidence="2" type="ORF">TRP8649_00976</name>
</gene>
<dbReference type="Proteomes" id="UP000225972">
    <property type="component" value="Unassembled WGS sequence"/>
</dbReference>
<keyword evidence="1" id="KW-0732">Signal</keyword>
<evidence type="ECO:0000256" key="1">
    <source>
        <dbReference type="ARBA" id="ARBA00022729"/>
    </source>
</evidence>
<keyword evidence="3" id="KW-1185">Reference proteome</keyword>
<dbReference type="SUPFAM" id="SSF89392">
    <property type="entry name" value="Prokaryotic lipoproteins and lipoprotein localization factors"/>
    <property type="match status" value="1"/>
</dbReference>
<name>A0A238J881_9RHOB</name>
<sequence length="266" mass="29177">MVRIGGSPLFLGTILLKTLLERRAEAFGATLPLIGAGLRLISFAQGPLSHIRKDRGTNGPVEQKDQDMIRTLVAALAVTIVALPAQAQKLSLNEISRYLNTIKSAQSSFTQINADQSISTGEIMIKRPGKVRFDYNPPEKALVLAHGGAVYVLDRKLNGQPETYPLRRTPLSIILAKKVDLKTAGMVTGHSYDGTATIVTARDPKHPEYGSIQLKFTGNPVQLRQWIIDDGNGSLTTVILGELQQKSLPNRLFQIEPEVKKLNRHN</sequence>
<accession>A0A238J881</accession>
<dbReference type="PANTHER" id="PTHR35869">
    <property type="entry name" value="OUTER-MEMBRANE LIPOPROTEIN CARRIER PROTEIN"/>
    <property type="match status" value="1"/>
</dbReference>
<reference evidence="3" key="1">
    <citation type="submission" date="2017-05" db="EMBL/GenBank/DDBJ databases">
        <authorList>
            <person name="Rodrigo-Torres L."/>
            <person name="Arahal R. D."/>
            <person name="Lucena T."/>
        </authorList>
    </citation>
    <scope>NUCLEOTIDE SEQUENCE [LARGE SCALE GENOMIC DNA]</scope>
    <source>
        <strain evidence="3">CECT 8649</strain>
    </source>
</reference>
<dbReference type="Gene3D" id="2.50.20.10">
    <property type="entry name" value="Lipoprotein localisation LolA/LolB/LppX"/>
    <property type="match status" value="1"/>
</dbReference>
<dbReference type="PANTHER" id="PTHR35869:SF1">
    <property type="entry name" value="OUTER-MEMBRANE LIPOPROTEIN CARRIER PROTEIN"/>
    <property type="match status" value="1"/>
</dbReference>
<keyword evidence="2" id="KW-0449">Lipoprotein</keyword>
<dbReference type="AlphaFoldDB" id="A0A238J881"/>
<dbReference type="Pfam" id="PF03548">
    <property type="entry name" value="LolA"/>
    <property type="match status" value="1"/>
</dbReference>
<dbReference type="InterPro" id="IPR004564">
    <property type="entry name" value="OM_lipoprot_carrier_LolA-like"/>
</dbReference>
<evidence type="ECO:0000313" key="3">
    <source>
        <dbReference type="Proteomes" id="UP000225972"/>
    </source>
</evidence>
<protein>
    <submittedName>
        <fullName evidence="2">Outer-membrane lipoprotein carrier protein</fullName>
    </submittedName>
</protein>
<evidence type="ECO:0000313" key="2">
    <source>
        <dbReference type="EMBL" id="SMX26878.1"/>
    </source>
</evidence>
<dbReference type="CDD" id="cd16325">
    <property type="entry name" value="LolA"/>
    <property type="match status" value="1"/>
</dbReference>